<feature type="chain" id="PRO_5044783640" evidence="2">
    <location>
        <begin position="31"/>
        <end position="192"/>
    </location>
</feature>
<evidence type="ECO:0000313" key="3">
    <source>
        <dbReference type="EMBL" id="KAL3394271.1"/>
    </source>
</evidence>
<comment type="caution">
    <text evidence="3">The sequence shown here is derived from an EMBL/GenBank/DDBJ whole genome shotgun (WGS) entry which is preliminary data.</text>
</comment>
<proteinExistence type="predicted"/>
<feature type="signal peptide" evidence="2">
    <location>
        <begin position="1"/>
        <end position="30"/>
    </location>
</feature>
<keyword evidence="2" id="KW-0732">Signal</keyword>
<evidence type="ECO:0000313" key="4">
    <source>
        <dbReference type="Proteomes" id="UP001627154"/>
    </source>
</evidence>
<reference evidence="3 4" key="1">
    <citation type="journal article" date="2024" name="bioRxiv">
        <title>A reference genome for Trichogramma kaykai: A tiny desert-dwelling parasitoid wasp with competing sex-ratio distorters.</title>
        <authorList>
            <person name="Culotta J."/>
            <person name="Lindsey A.R."/>
        </authorList>
    </citation>
    <scope>NUCLEOTIDE SEQUENCE [LARGE SCALE GENOMIC DNA]</scope>
    <source>
        <strain evidence="3 4">KSX58</strain>
    </source>
</reference>
<dbReference type="AlphaFoldDB" id="A0ABD2WNV0"/>
<protein>
    <submittedName>
        <fullName evidence="3">Uncharacterized protein</fullName>
    </submittedName>
</protein>
<keyword evidence="4" id="KW-1185">Reference proteome</keyword>
<name>A0ABD2WNV0_9HYME</name>
<dbReference type="EMBL" id="JBJJXI010000092">
    <property type="protein sequence ID" value="KAL3394271.1"/>
    <property type="molecule type" value="Genomic_DNA"/>
</dbReference>
<gene>
    <name evidence="3" type="ORF">TKK_011299</name>
</gene>
<feature type="compositionally biased region" description="Low complexity" evidence="1">
    <location>
        <begin position="100"/>
        <end position="117"/>
    </location>
</feature>
<evidence type="ECO:0000256" key="1">
    <source>
        <dbReference type="SAM" id="MobiDB-lite"/>
    </source>
</evidence>
<organism evidence="3 4">
    <name type="scientific">Trichogramma kaykai</name>
    <dbReference type="NCBI Taxonomy" id="54128"/>
    <lineage>
        <taxon>Eukaryota</taxon>
        <taxon>Metazoa</taxon>
        <taxon>Ecdysozoa</taxon>
        <taxon>Arthropoda</taxon>
        <taxon>Hexapoda</taxon>
        <taxon>Insecta</taxon>
        <taxon>Pterygota</taxon>
        <taxon>Neoptera</taxon>
        <taxon>Endopterygota</taxon>
        <taxon>Hymenoptera</taxon>
        <taxon>Apocrita</taxon>
        <taxon>Proctotrupomorpha</taxon>
        <taxon>Chalcidoidea</taxon>
        <taxon>Trichogrammatidae</taxon>
        <taxon>Trichogramma</taxon>
    </lineage>
</organism>
<feature type="region of interest" description="Disordered" evidence="1">
    <location>
        <begin position="100"/>
        <end position="119"/>
    </location>
</feature>
<sequence>MGSQNKTFNASKIQLFKWFGVSCLLVSVVASQVQENLHINERRGKPDMSMVPTFQIGSRYGRSPLPGKSVDRANRLLMMVPRVDRFYFGSRYGKRGLSSSSAAASPLVPQQQEEQQPTLHDRTTFDDFLNSYGLTEKQFNDIKRIVQEERWINNEGQAEIMKRSAPVVVWCCCCRCIRRQISESSFSVYSLL</sequence>
<accession>A0ABD2WNV0</accession>
<evidence type="ECO:0000256" key="2">
    <source>
        <dbReference type="SAM" id="SignalP"/>
    </source>
</evidence>
<dbReference type="Proteomes" id="UP001627154">
    <property type="component" value="Unassembled WGS sequence"/>
</dbReference>